<accession>A0A8J4XPT4</accession>
<reference evidence="1" key="1">
    <citation type="submission" date="2020-07" db="EMBL/GenBank/DDBJ databases">
        <title>The High-quality genome of the commercially important snow crab, Chionoecetes opilio.</title>
        <authorList>
            <person name="Jeong J.-H."/>
            <person name="Ryu S."/>
        </authorList>
    </citation>
    <scope>NUCLEOTIDE SEQUENCE</scope>
    <source>
        <strain evidence="1">MADBK_172401_WGS</strain>
        <tissue evidence="1">Digestive gland</tissue>
    </source>
</reference>
<comment type="caution">
    <text evidence="1">The sequence shown here is derived from an EMBL/GenBank/DDBJ whole genome shotgun (WGS) entry which is preliminary data.</text>
</comment>
<evidence type="ECO:0000313" key="2">
    <source>
        <dbReference type="Proteomes" id="UP000770661"/>
    </source>
</evidence>
<proteinExistence type="predicted"/>
<name>A0A8J4XPT4_CHIOP</name>
<evidence type="ECO:0000313" key="1">
    <source>
        <dbReference type="EMBL" id="KAG0711906.1"/>
    </source>
</evidence>
<protein>
    <submittedName>
        <fullName evidence="1">Uncharacterized protein</fullName>
    </submittedName>
</protein>
<dbReference type="AlphaFoldDB" id="A0A8J4XPT4"/>
<organism evidence="1 2">
    <name type="scientific">Chionoecetes opilio</name>
    <name type="common">Atlantic snow crab</name>
    <name type="synonym">Cancer opilio</name>
    <dbReference type="NCBI Taxonomy" id="41210"/>
    <lineage>
        <taxon>Eukaryota</taxon>
        <taxon>Metazoa</taxon>
        <taxon>Ecdysozoa</taxon>
        <taxon>Arthropoda</taxon>
        <taxon>Crustacea</taxon>
        <taxon>Multicrustacea</taxon>
        <taxon>Malacostraca</taxon>
        <taxon>Eumalacostraca</taxon>
        <taxon>Eucarida</taxon>
        <taxon>Decapoda</taxon>
        <taxon>Pleocyemata</taxon>
        <taxon>Brachyura</taxon>
        <taxon>Eubrachyura</taxon>
        <taxon>Majoidea</taxon>
        <taxon>Majidae</taxon>
        <taxon>Chionoecetes</taxon>
    </lineage>
</organism>
<keyword evidence="2" id="KW-1185">Reference proteome</keyword>
<dbReference type="Proteomes" id="UP000770661">
    <property type="component" value="Unassembled WGS sequence"/>
</dbReference>
<gene>
    <name evidence="1" type="ORF">GWK47_019586</name>
</gene>
<sequence length="173" mass="18417">MSSRLMCPPHPQAGVGETLIHTDKERLTAIANTRSNTNLIIALCTEQPVCKGAMAELWLPGDSHGLCISHGLTCTSYGLPGTHTACQGLTRPELHIIQPSRDSHGLCTSYGLPITSTTSHITPNTHTHIGPRLSIIPSTLSSGEPASYTALQGLGITWYHLVSSMFAPNQGIL</sequence>
<dbReference type="EMBL" id="JACEEZ010022902">
    <property type="protein sequence ID" value="KAG0711906.1"/>
    <property type="molecule type" value="Genomic_DNA"/>
</dbReference>